<evidence type="ECO:0000256" key="5">
    <source>
        <dbReference type="ARBA" id="ARBA00023136"/>
    </source>
</evidence>
<sequence length="512" mass="56044">MSAVMILDHISIVVASLLCAILAGVPLGVICYFYPAARRVILRVVDLIQTTPALALLGIIMVFLGAGKPTVITGLALYSLLPIVRNTCLGLDQVPDYLVEAAKGMGMTRLYRLAHVEMPMAAPIIFTGIRIAAVNAVGTAVFAAFVGGGGLGGVINTGIRQDDMNAILGGTGVLMLMALVLDTLMGIVERRMNSRTAAAPAYRFRVVRRLGAAAAAVCVLGLCAWNFIPQDADGLVLYQGEFSEVQLVNSMIQQLVEDRYDLTVTIKDQMTSKNNFDELVGDGHSCDLMYNWDGTILTTIMGLDTADIPEGRTLYDFVNERLQDKYDVRLMGKIGVNNTYAIGVTQDVVDRYGVAAISDLQPVAGELRFGAEQDFFTDAGSMKFGPFVNFYDLDFKEVRHVDIMLKYKAIEQGAYDVMVVYATDGLNKRAGLTILEDDRHFFPDYYGTILARNDVFERFREQAPDLEDTLSLLNGLFTDELMSGLTYEVDVEGRPVDEVAHEFLVGQGLLEK</sequence>
<keyword evidence="5 8" id="KW-0472">Membrane</keyword>
<feature type="transmembrane region" description="Helical" evidence="8">
    <location>
        <begin position="209"/>
        <end position="228"/>
    </location>
</feature>
<evidence type="ECO:0000256" key="4">
    <source>
        <dbReference type="ARBA" id="ARBA00022989"/>
    </source>
</evidence>
<organism evidence="10 11">
    <name type="scientific">Agathobaculum ammoniilyticum</name>
    <dbReference type="NCBI Taxonomy" id="2981778"/>
    <lineage>
        <taxon>Bacteria</taxon>
        <taxon>Bacillati</taxon>
        <taxon>Bacillota</taxon>
        <taxon>Clostridia</taxon>
        <taxon>Eubacteriales</taxon>
        <taxon>Butyricicoccaceae</taxon>
        <taxon>Agathobaculum</taxon>
    </lineage>
</organism>
<dbReference type="CDD" id="cd13528">
    <property type="entry name" value="PBP2_osmoprotectants"/>
    <property type="match status" value="1"/>
</dbReference>
<keyword evidence="4 8" id="KW-1133">Transmembrane helix</keyword>
<evidence type="ECO:0000256" key="3">
    <source>
        <dbReference type="ARBA" id="ARBA00022692"/>
    </source>
</evidence>
<dbReference type="EMBL" id="JAOQJE010000041">
    <property type="protein sequence ID" value="MCU6790479.1"/>
    <property type="molecule type" value="Genomic_DNA"/>
</dbReference>
<evidence type="ECO:0000256" key="6">
    <source>
        <dbReference type="ARBA" id="ARBA00035642"/>
    </source>
</evidence>
<dbReference type="SUPFAM" id="SSF53850">
    <property type="entry name" value="Periplasmic binding protein-like II"/>
    <property type="match status" value="1"/>
</dbReference>
<evidence type="ECO:0000256" key="1">
    <source>
        <dbReference type="ARBA" id="ARBA00004141"/>
    </source>
</evidence>
<evidence type="ECO:0000313" key="10">
    <source>
        <dbReference type="EMBL" id="MCU6790479.1"/>
    </source>
</evidence>
<evidence type="ECO:0000256" key="8">
    <source>
        <dbReference type="RuleBase" id="RU363032"/>
    </source>
</evidence>
<keyword evidence="3 8" id="KW-0812">Transmembrane</keyword>
<dbReference type="Pfam" id="PF04069">
    <property type="entry name" value="OpuAC"/>
    <property type="match status" value="1"/>
</dbReference>
<dbReference type="PANTHER" id="PTHR30177:SF4">
    <property type="entry name" value="OSMOPROTECTANT IMPORT PERMEASE PROTEIN OSMW"/>
    <property type="match status" value="1"/>
</dbReference>
<evidence type="ECO:0000259" key="9">
    <source>
        <dbReference type="PROSITE" id="PS50928"/>
    </source>
</evidence>
<comment type="similarity">
    <text evidence="7">In the N-terminal section; belongs to the binding-protein-dependent transport system permease family.</text>
</comment>
<dbReference type="SUPFAM" id="SSF161098">
    <property type="entry name" value="MetI-like"/>
    <property type="match status" value="1"/>
</dbReference>
<dbReference type="Gene3D" id="1.10.3720.10">
    <property type="entry name" value="MetI-like"/>
    <property type="match status" value="1"/>
</dbReference>
<comment type="subcellular location">
    <subcellularLocation>
        <location evidence="8">Cell membrane</location>
        <topology evidence="8">Multi-pass membrane protein</topology>
    </subcellularLocation>
    <subcellularLocation>
        <location evidence="1">Membrane</location>
        <topology evidence="1">Multi-pass membrane protein</topology>
    </subcellularLocation>
</comment>
<dbReference type="PROSITE" id="PS50928">
    <property type="entry name" value="ABC_TM1"/>
    <property type="match status" value="1"/>
</dbReference>
<dbReference type="InterPro" id="IPR035906">
    <property type="entry name" value="MetI-like_sf"/>
</dbReference>
<protein>
    <submittedName>
        <fullName evidence="10">ABC transporter permease subunit</fullName>
    </submittedName>
</protein>
<dbReference type="InterPro" id="IPR007210">
    <property type="entry name" value="ABC_Gly_betaine_transp_sub-bd"/>
</dbReference>
<comment type="similarity">
    <text evidence="6">In the C-terminal section; belongs to the OsmX family.</text>
</comment>
<keyword evidence="2 8" id="KW-0813">Transport</keyword>
<feature type="transmembrane region" description="Helical" evidence="8">
    <location>
        <begin position="55"/>
        <end position="81"/>
    </location>
</feature>
<evidence type="ECO:0000256" key="7">
    <source>
        <dbReference type="ARBA" id="ARBA00035652"/>
    </source>
</evidence>
<dbReference type="CDD" id="cd06261">
    <property type="entry name" value="TM_PBP2"/>
    <property type="match status" value="1"/>
</dbReference>
<evidence type="ECO:0000313" key="11">
    <source>
        <dbReference type="Proteomes" id="UP001652397"/>
    </source>
</evidence>
<feature type="transmembrane region" description="Helical" evidence="8">
    <location>
        <begin position="121"/>
        <end position="146"/>
    </location>
</feature>
<comment type="similarity">
    <text evidence="8">Belongs to the binding-protein-dependent transport system permease family.</text>
</comment>
<keyword evidence="11" id="KW-1185">Reference proteome</keyword>
<feature type="transmembrane region" description="Helical" evidence="8">
    <location>
        <begin position="12"/>
        <end position="35"/>
    </location>
</feature>
<gene>
    <name evidence="10" type="ORF">OCV66_15515</name>
</gene>
<accession>A0ABT2U9U9</accession>
<dbReference type="Pfam" id="PF00528">
    <property type="entry name" value="BPD_transp_1"/>
    <property type="match status" value="1"/>
</dbReference>
<comment type="caution">
    <text evidence="10">The sequence shown here is derived from an EMBL/GenBank/DDBJ whole genome shotgun (WGS) entry which is preliminary data.</text>
</comment>
<feature type="domain" description="ABC transmembrane type-1" evidence="9">
    <location>
        <begin position="6"/>
        <end position="185"/>
    </location>
</feature>
<feature type="transmembrane region" description="Helical" evidence="8">
    <location>
        <begin position="166"/>
        <end position="188"/>
    </location>
</feature>
<dbReference type="Proteomes" id="UP001652397">
    <property type="component" value="Unassembled WGS sequence"/>
</dbReference>
<dbReference type="RefSeq" id="WP_054328562.1">
    <property type="nucleotide sequence ID" value="NZ_JAOQJE010000041.1"/>
</dbReference>
<proteinExistence type="inferred from homology"/>
<dbReference type="PANTHER" id="PTHR30177">
    <property type="entry name" value="GLYCINE BETAINE/L-PROLINE TRANSPORT SYSTEM PERMEASE PROTEIN PROW"/>
    <property type="match status" value="1"/>
</dbReference>
<reference evidence="10 11" key="1">
    <citation type="journal article" date="2021" name="ISME Commun">
        <title>Automated analysis of genomic sequences facilitates high-throughput and comprehensive description of bacteria.</title>
        <authorList>
            <person name="Hitch T.C.A."/>
        </authorList>
    </citation>
    <scope>NUCLEOTIDE SEQUENCE [LARGE SCALE GENOMIC DNA]</scope>
    <source>
        <strain evidence="10 11">Sanger_34</strain>
    </source>
</reference>
<dbReference type="InterPro" id="IPR051204">
    <property type="entry name" value="ABC_transp_perm/SBD"/>
</dbReference>
<dbReference type="Gene3D" id="3.40.190.120">
    <property type="entry name" value="Osmoprotection protein (prox), domain 2"/>
    <property type="match status" value="1"/>
</dbReference>
<name>A0ABT2U9U9_9FIRM</name>
<dbReference type="InterPro" id="IPR000515">
    <property type="entry name" value="MetI-like"/>
</dbReference>
<dbReference type="Gene3D" id="3.40.190.10">
    <property type="entry name" value="Periplasmic binding protein-like II"/>
    <property type="match status" value="1"/>
</dbReference>
<evidence type="ECO:0000256" key="2">
    <source>
        <dbReference type="ARBA" id="ARBA00022448"/>
    </source>
</evidence>